<dbReference type="STRING" id="314271.RB2654_08242"/>
<reference evidence="2 3" key="1">
    <citation type="journal article" date="2010" name="J. Bacteriol.">
        <title>Genome sequences of Pelagibaca bermudensis HTCC2601T and Maritimibacter alkaliphilus HTCC2654T, the type strains of two marine Roseobacter genera.</title>
        <authorList>
            <person name="Thrash J.C."/>
            <person name="Cho J.C."/>
            <person name="Ferriera S."/>
            <person name="Johnson J."/>
            <person name="Vergin K.L."/>
            <person name="Giovannoni S.J."/>
        </authorList>
    </citation>
    <scope>NUCLEOTIDE SEQUENCE [LARGE SCALE GENOMIC DNA]</scope>
    <source>
        <strain evidence="2 3">HTCC2654</strain>
    </source>
</reference>
<dbReference type="SUPFAM" id="SSF53756">
    <property type="entry name" value="UDP-Glycosyltransferase/glycogen phosphorylase"/>
    <property type="match status" value="1"/>
</dbReference>
<evidence type="ECO:0000313" key="2">
    <source>
        <dbReference type="EMBL" id="EAQ12180.1"/>
    </source>
</evidence>
<proteinExistence type="predicted"/>
<dbReference type="AlphaFoldDB" id="A3VHI9"/>
<dbReference type="EMBL" id="AAMT01000009">
    <property type="protein sequence ID" value="EAQ12180.1"/>
    <property type="molecule type" value="Genomic_DNA"/>
</dbReference>
<organism evidence="2 3">
    <name type="scientific">Maritimibacter alkaliphilus HTCC2654</name>
    <dbReference type="NCBI Taxonomy" id="314271"/>
    <lineage>
        <taxon>Bacteria</taxon>
        <taxon>Pseudomonadati</taxon>
        <taxon>Pseudomonadota</taxon>
        <taxon>Alphaproteobacteria</taxon>
        <taxon>Rhodobacterales</taxon>
        <taxon>Roseobacteraceae</taxon>
        <taxon>Maritimibacter</taxon>
    </lineage>
</organism>
<dbReference type="HOGENOM" id="CLU_543798_0_0_5"/>
<comment type="caution">
    <text evidence="2">The sequence shown here is derived from an EMBL/GenBank/DDBJ whole genome shotgun (WGS) entry which is preliminary data.</text>
</comment>
<dbReference type="eggNOG" id="COG1887">
    <property type="taxonomic scope" value="Bacteria"/>
</dbReference>
<dbReference type="RefSeq" id="WP_008330461.1">
    <property type="nucleotide sequence ID" value="NZ_CH902578.1"/>
</dbReference>
<name>A3VHI9_9RHOB</name>
<feature type="coiled-coil region" evidence="1">
    <location>
        <begin position="39"/>
        <end position="69"/>
    </location>
</feature>
<keyword evidence="3" id="KW-1185">Reference proteome</keyword>
<protein>
    <submittedName>
        <fullName evidence="2">Uncharacterized protein</fullName>
    </submittedName>
</protein>
<evidence type="ECO:0000313" key="3">
    <source>
        <dbReference type="Proteomes" id="UP000002931"/>
    </source>
</evidence>
<evidence type="ECO:0000256" key="1">
    <source>
        <dbReference type="SAM" id="Coils"/>
    </source>
</evidence>
<sequence>MTDTQRHQGARAPGAFRHVLRLVARAGRGLARSTRRTHADDQARRIDDLTRATQRLERALAEQVEATRRVAEVATRLDRVEGLATDAMEFAQAAAGNSAVAARLATRVVRDGQPIRVGFLVHNYEAWGALRRIHALMVADDRFDPVVFTIPRRFPGADTFRDEDGNSAGLTAEGVAHVRLNDPEPSVDVSRIKSFDLEVIFRQSHWQKDVPGVFRTDLLSFAKQYYVPYAITSLITEGGGIVEHTRKDVLARQFVAGAVARSIVASHDRLGGARITLSGHPKVREIRTAGPHWPIASTNTTRVIWSAHHAIDGCWNGFGTFPEVCDEMLALARRRPDLDILFSPHPALITRIDGMTPARRARFDAFFRTWDALPNTGQLRSGQYLGPFAASDLLVVDGLSFLMEYQLLKKPVIYLSRPGSSPWNAMGEMVVAGTHELPSARISGIEALIDGLRDGSVPRKDAAQQALIDELTPRDDPARFIVDTIHDDLRAEARRDETAAG</sequence>
<dbReference type="Proteomes" id="UP000002931">
    <property type="component" value="Unassembled WGS sequence"/>
</dbReference>
<gene>
    <name evidence="2" type="ORF">RB2654_08242</name>
</gene>
<accession>A3VHI9</accession>
<keyword evidence="1" id="KW-0175">Coiled coil</keyword>
<dbReference type="OrthoDB" id="2334812at2"/>